<keyword evidence="1" id="KW-0812">Transmembrane</keyword>
<proteinExistence type="predicted"/>
<feature type="transmembrane region" description="Helical" evidence="1">
    <location>
        <begin position="7"/>
        <end position="26"/>
    </location>
</feature>
<name>A0A3N5BYI4_9BACI</name>
<keyword evidence="3" id="KW-1185">Reference proteome</keyword>
<dbReference type="Proteomes" id="UP000276443">
    <property type="component" value="Unassembled WGS sequence"/>
</dbReference>
<gene>
    <name evidence="2" type="ORF">EDC24_2225</name>
</gene>
<dbReference type="RefSeq" id="WP_124222476.1">
    <property type="nucleotide sequence ID" value="NZ_RKRF01000010.1"/>
</dbReference>
<dbReference type="AlphaFoldDB" id="A0A3N5BYI4"/>
<evidence type="ECO:0000256" key="1">
    <source>
        <dbReference type="SAM" id="Phobius"/>
    </source>
</evidence>
<evidence type="ECO:0000313" key="3">
    <source>
        <dbReference type="Proteomes" id="UP000276443"/>
    </source>
</evidence>
<keyword evidence="1" id="KW-1133">Transmembrane helix</keyword>
<accession>A0A3N5BYI4</accession>
<keyword evidence="1" id="KW-0472">Membrane</keyword>
<protein>
    <submittedName>
        <fullName evidence="2">Uncharacterized protein</fullName>
    </submittedName>
</protein>
<comment type="caution">
    <text evidence="2">The sequence shown here is derived from an EMBL/GenBank/DDBJ whole genome shotgun (WGS) entry which is preliminary data.</text>
</comment>
<sequence>MNKLSKILLVAMAILVIAFGIIFNQYKQVLDERERQWERFLNEFYFALDVAIRSIEAVLNNEDQIEDQRLEEQLNELSTYLIKSGTILEAAQDFHDHDIRNTQFFQVAADSIPTVAELKGESPLDGDSLYEQERELMKFIHITLTEGKQLLYSEETGQENPNLSVDEFNEIIQGHFGHALNELFYEMDQ</sequence>
<evidence type="ECO:0000313" key="2">
    <source>
        <dbReference type="EMBL" id="RPF52232.1"/>
    </source>
</evidence>
<reference evidence="2 3" key="1">
    <citation type="submission" date="2018-11" db="EMBL/GenBank/DDBJ databases">
        <title>Genomic Encyclopedia of Type Strains, Phase IV (KMG-IV): sequencing the most valuable type-strain genomes for metagenomic binning, comparative biology and taxonomic classification.</title>
        <authorList>
            <person name="Goeker M."/>
        </authorList>
    </citation>
    <scope>NUCLEOTIDE SEQUENCE [LARGE SCALE GENOMIC DNA]</scope>
    <source>
        <strain evidence="2 3">DSM 18090</strain>
    </source>
</reference>
<dbReference type="OrthoDB" id="2974771at2"/>
<dbReference type="EMBL" id="RKRF01000010">
    <property type="protein sequence ID" value="RPF52232.1"/>
    <property type="molecule type" value="Genomic_DNA"/>
</dbReference>
<organism evidence="2 3">
    <name type="scientific">Aquisalibacillus elongatus</name>
    <dbReference type="NCBI Taxonomy" id="485577"/>
    <lineage>
        <taxon>Bacteria</taxon>
        <taxon>Bacillati</taxon>
        <taxon>Bacillota</taxon>
        <taxon>Bacilli</taxon>
        <taxon>Bacillales</taxon>
        <taxon>Bacillaceae</taxon>
        <taxon>Aquisalibacillus</taxon>
    </lineage>
</organism>